<dbReference type="InterPro" id="IPR051162">
    <property type="entry name" value="T4SS_component"/>
</dbReference>
<dbReference type="PIRSF" id="PIRSF015040">
    <property type="entry name" value="ATPase_SAG2001_prd"/>
    <property type="match status" value="1"/>
</dbReference>
<evidence type="ECO:0000313" key="1">
    <source>
        <dbReference type="EMBL" id="TFU31862.1"/>
    </source>
</evidence>
<dbReference type="Pfam" id="PF12846">
    <property type="entry name" value="AAA_10"/>
    <property type="match status" value="1"/>
</dbReference>
<dbReference type="Proteomes" id="UP000297747">
    <property type="component" value="Unassembled WGS sequence"/>
</dbReference>
<accession>A0A4Y9FSL3</accession>
<dbReference type="InterPro" id="IPR016628">
    <property type="entry name" value="ATPase_SAG2001_prd"/>
</dbReference>
<reference evidence="1 2" key="1">
    <citation type="submission" date="2019-03" db="EMBL/GenBank/DDBJ databases">
        <title>Diversity of the mouse oral microbiome.</title>
        <authorList>
            <person name="Joseph S."/>
            <person name="Aduse-Opoku J."/>
            <person name="Curtis M."/>
            <person name="Wade W."/>
            <person name="Hashim A."/>
        </authorList>
    </citation>
    <scope>NUCLEOTIDE SEQUENCE [LARGE SCALE GENOMIC DNA]</scope>
    <source>
        <strain evidence="1 2">HT4</strain>
    </source>
</reference>
<dbReference type="SUPFAM" id="SSF52540">
    <property type="entry name" value="P-loop containing nucleoside triphosphate hydrolases"/>
    <property type="match status" value="1"/>
</dbReference>
<proteinExistence type="predicted"/>
<comment type="caution">
    <text evidence="1">The sequence shown here is derived from an EMBL/GenBank/DDBJ whole genome shotgun (WGS) entry which is preliminary data.</text>
</comment>
<organism evidence="1 2">
    <name type="scientific">Streptococcus acidominimus</name>
    <dbReference type="NCBI Taxonomy" id="1326"/>
    <lineage>
        <taxon>Bacteria</taxon>
        <taxon>Bacillati</taxon>
        <taxon>Bacillota</taxon>
        <taxon>Bacilli</taxon>
        <taxon>Lactobacillales</taxon>
        <taxon>Streptococcaceae</taxon>
        <taxon>Streptococcus</taxon>
    </lineage>
</organism>
<name>A0A4Y9FSL3_STRAI</name>
<evidence type="ECO:0000313" key="2">
    <source>
        <dbReference type="Proteomes" id="UP000297747"/>
    </source>
</evidence>
<gene>
    <name evidence="1" type="ORF">E4U01_00130</name>
</gene>
<dbReference type="PANTHER" id="PTHR30121:SF6">
    <property type="entry name" value="SLR6007 PROTEIN"/>
    <property type="match status" value="1"/>
</dbReference>
<dbReference type="InterPro" id="IPR027417">
    <property type="entry name" value="P-loop_NTPase"/>
</dbReference>
<dbReference type="AlphaFoldDB" id="A0A4Y9FSL3"/>
<dbReference type="PANTHER" id="PTHR30121">
    <property type="entry name" value="UNCHARACTERIZED PROTEIN YJGR-RELATED"/>
    <property type="match status" value="1"/>
</dbReference>
<protein>
    <submittedName>
        <fullName evidence="1">Conjugal transfer protein</fullName>
    </submittedName>
</protein>
<dbReference type="EMBL" id="SPQA01000001">
    <property type="protein sequence ID" value="TFU31862.1"/>
    <property type="molecule type" value="Genomic_DNA"/>
</dbReference>
<sequence>MIANTMSLEGKEAVKLTSASVVTNLKKYVDFEINDIPMPRDVVGILEQLGERVDSHHVYVDLANTIFNKMVEGIYKTTGEPFESRYYVTVPLKSIYISMDMVEVLRQSYRHTKNVIMQGLGLTEEVSDTWYESYLQQRLVLEEDLGLLSPRRTTVEETILLNRIQYLRGLYYEKDVEVVNVQSSIDNLDDVNIHFENVNVLKLSNQYGTSYVGLHPIDTLPVNVSYLHLMEEVHKLNFPVESKVKVHFPRTKGYFSLAGEAGRAKDKVRNAVLENEEEGDGPKNKQVVDHHLLEDIQNRLDSGEVMLTYLHTLVITSDTLEGLNEKRAILKATLKNLGVGLLDANADQLYLFFKNRIGEVLDYSDRNFIQKMSVRGFAENLFFVSQKVGTEVGFYLGKVDSKTKNWLGNFRDALVSSSNLVFTDVLEANKQGVDGKVTNSPHIAVTGDTGNGKSFLLKLLFVYHSLLRTKCLYIDPKDEIKWQFLEVANKLEKEGLEPELVAYIRSFNFVSLDVKKKENRGMLDPIVFLDAEEGKSLAETMVKTIKPSMTDRQETALLKAIKEVYKAKEAGEKRGMLHVFELLAESEIEEVSDMGVLLLEKSTNSVLNVAFSRGEHVGINLKSKITVLGIKNLTLPAEDSKLEITPSEREGLVILYAIGYFCKKFGSDDHTEESLTVMDELWLFKVTSVGSHIIDSIKRLGRSQNNFLLVGTQSVLDLGSGDDTGFGTVFAFYENKDPDRVLEFLKLPVNKETQECYRNMTMAQCFYSDTFGRIERITVDGTIYPEMAELFKTVNVKDKEEKVSWEV</sequence>
<dbReference type="Gene3D" id="3.40.50.300">
    <property type="entry name" value="P-loop containing nucleotide triphosphate hydrolases"/>
    <property type="match status" value="2"/>
</dbReference>